<accession>A0A9J6EUY7</accession>
<dbReference type="PANTHER" id="PTHR46199">
    <property type="entry name" value="RAC GTPASE-ACTIVATING PROTEIN 1"/>
    <property type="match status" value="1"/>
</dbReference>
<reference evidence="12" key="1">
    <citation type="journal article" date="2020" name="Cell">
        <title>Large-Scale Comparative Analyses of Tick Genomes Elucidate Their Genetic Diversity and Vector Capacities.</title>
        <authorList>
            <consortium name="Tick Genome and Microbiome Consortium (TIGMIC)"/>
            <person name="Jia N."/>
            <person name="Wang J."/>
            <person name="Shi W."/>
            <person name="Du L."/>
            <person name="Sun Y."/>
            <person name="Zhan W."/>
            <person name="Jiang J.F."/>
            <person name="Wang Q."/>
            <person name="Zhang B."/>
            <person name="Ji P."/>
            <person name="Bell-Sakyi L."/>
            <person name="Cui X.M."/>
            <person name="Yuan T.T."/>
            <person name="Jiang B.G."/>
            <person name="Yang W.F."/>
            <person name="Lam T.T."/>
            <person name="Chang Q.C."/>
            <person name="Ding S.J."/>
            <person name="Wang X.J."/>
            <person name="Zhu J.G."/>
            <person name="Ruan X.D."/>
            <person name="Zhao L."/>
            <person name="Wei J.T."/>
            <person name="Ye R.Z."/>
            <person name="Que T.C."/>
            <person name="Du C.H."/>
            <person name="Zhou Y.H."/>
            <person name="Cheng J.X."/>
            <person name="Dai P.F."/>
            <person name="Guo W.B."/>
            <person name="Han X.H."/>
            <person name="Huang E.J."/>
            <person name="Li L.F."/>
            <person name="Wei W."/>
            <person name="Gao Y.C."/>
            <person name="Liu J.Z."/>
            <person name="Shao H.Z."/>
            <person name="Wang X."/>
            <person name="Wang C.C."/>
            <person name="Yang T.C."/>
            <person name="Huo Q.B."/>
            <person name="Li W."/>
            <person name="Chen H.Y."/>
            <person name="Chen S.E."/>
            <person name="Zhou L.G."/>
            <person name="Ni X.B."/>
            <person name="Tian J.H."/>
            <person name="Sheng Y."/>
            <person name="Liu T."/>
            <person name="Pan Y.S."/>
            <person name="Xia L.Y."/>
            <person name="Li J."/>
            <person name="Zhao F."/>
            <person name="Cao W.C."/>
        </authorList>
    </citation>
    <scope>NUCLEOTIDE SEQUENCE</scope>
    <source>
        <strain evidence="12">Rmic-2018</strain>
    </source>
</reference>
<dbReference type="SMART" id="SM00109">
    <property type="entry name" value="C1"/>
    <property type="match status" value="1"/>
</dbReference>
<dbReference type="CDD" id="cd20821">
    <property type="entry name" value="C1_MgcRacGAP"/>
    <property type="match status" value="1"/>
</dbReference>
<organism evidence="12 13">
    <name type="scientific">Rhipicephalus microplus</name>
    <name type="common">Cattle tick</name>
    <name type="synonym">Boophilus microplus</name>
    <dbReference type="NCBI Taxonomy" id="6941"/>
    <lineage>
        <taxon>Eukaryota</taxon>
        <taxon>Metazoa</taxon>
        <taxon>Ecdysozoa</taxon>
        <taxon>Arthropoda</taxon>
        <taxon>Chelicerata</taxon>
        <taxon>Arachnida</taxon>
        <taxon>Acari</taxon>
        <taxon>Parasitiformes</taxon>
        <taxon>Ixodida</taxon>
        <taxon>Ixodoidea</taxon>
        <taxon>Ixodidae</taxon>
        <taxon>Rhipicephalinae</taxon>
        <taxon>Rhipicephalus</taxon>
        <taxon>Boophilus</taxon>
    </lineage>
</organism>
<dbReference type="FunFam" id="3.30.60.20:FF:000033">
    <property type="entry name" value="Rac GTPase-activating protein 1"/>
    <property type="match status" value="1"/>
</dbReference>
<keyword evidence="6" id="KW-0862">Zinc</keyword>
<dbReference type="GO" id="GO:0008270">
    <property type="term" value="F:zinc ion binding"/>
    <property type="evidence" value="ECO:0007669"/>
    <property type="project" value="UniProtKB-KW"/>
</dbReference>
<evidence type="ECO:0000256" key="2">
    <source>
        <dbReference type="ARBA" id="ARBA00022473"/>
    </source>
</evidence>
<dbReference type="Proteomes" id="UP000821866">
    <property type="component" value="Chromosome 10"/>
</dbReference>
<dbReference type="EMBL" id="JABSTU010000002">
    <property type="protein sequence ID" value="KAH8037920.1"/>
    <property type="molecule type" value="Genomic_DNA"/>
</dbReference>
<evidence type="ECO:0000259" key="10">
    <source>
        <dbReference type="PROSITE" id="PS50081"/>
    </source>
</evidence>
<evidence type="ECO:0000256" key="6">
    <source>
        <dbReference type="ARBA" id="ARBA00022833"/>
    </source>
</evidence>
<dbReference type="GO" id="GO:0007283">
    <property type="term" value="P:spermatogenesis"/>
    <property type="evidence" value="ECO:0007669"/>
    <property type="project" value="UniProtKB-KW"/>
</dbReference>
<dbReference type="Pfam" id="PF00130">
    <property type="entry name" value="C1_1"/>
    <property type="match status" value="1"/>
</dbReference>
<reference evidence="12" key="2">
    <citation type="submission" date="2021-09" db="EMBL/GenBank/DDBJ databases">
        <authorList>
            <person name="Jia N."/>
            <person name="Wang J."/>
            <person name="Shi W."/>
            <person name="Du L."/>
            <person name="Sun Y."/>
            <person name="Zhan W."/>
            <person name="Jiang J."/>
            <person name="Wang Q."/>
            <person name="Zhang B."/>
            <person name="Ji P."/>
            <person name="Sakyi L.B."/>
            <person name="Cui X."/>
            <person name="Yuan T."/>
            <person name="Jiang B."/>
            <person name="Yang W."/>
            <person name="Lam T.T.-Y."/>
            <person name="Chang Q."/>
            <person name="Ding S."/>
            <person name="Wang X."/>
            <person name="Zhu J."/>
            <person name="Ruan X."/>
            <person name="Zhao L."/>
            <person name="Wei J."/>
            <person name="Que T."/>
            <person name="Du C."/>
            <person name="Cheng J."/>
            <person name="Dai P."/>
            <person name="Han X."/>
            <person name="Huang E."/>
            <person name="Gao Y."/>
            <person name="Liu J."/>
            <person name="Shao H."/>
            <person name="Ye R."/>
            <person name="Li L."/>
            <person name="Wei W."/>
            <person name="Wang X."/>
            <person name="Wang C."/>
            <person name="Huo Q."/>
            <person name="Li W."/>
            <person name="Guo W."/>
            <person name="Chen H."/>
            <person name="Chen S."/>
            <person name="Zhou L."/>
            <person name="Zhou L."/>
            <person name="Ni X."/>
            <person name="Tian J."/>
            <person name="Zhou Y."/>
            <person name="Sheng Y."/>
            <person name="Liu T."/>
            <person name="Pan Y."/>
            <person name="Xia L."/>
            <person name="Li J."/>
            <person name="Zhao F."/>
            <person name="Cao W."/>
        </authorList>
    </citation>
    <scope>NUCLEOTIDE SEQUENCE</scope>
    <source>
        <strain evidence="12">Rmic-2018</strain>
        <tissue evidence="12">Larvae</tissue>
    </source>
</reference>
<feature type="compositionally biased region" description="Polar residues" evidence="9">
    <location>
        <begin position="306"/>
        <end position="317"/>
    </location>
</feature>
<evidence type="ECO:0000259" key="11">
    <source>
        <dbReference type="PROSITE" id="PS50238"/>
    </source>
</evidence>
<dbReference type="InterPro" id="IPR002219">
    <property type="entry name" value="PKC_DAG/PE"/>
</dbReference>
<keyword evidence="3" id="KW-0479">Metal-binding</keyword>
<dbReference type="GO" id="GO:0032154">
    <property type="term" value="C:cleavage furrow"/>
    <property type="evidence" value="ECO:0007669"/>
    <property type="project" value="TreeGrafter"/>
</dbReference>
<evidence type="ECO:0000256" key="1">
    <source>
        <dbReference type="ARBA" id="ARBA00022468"/>
    </source>
</evidence>
<feature type="compositionally biased region" description="Pro residues" evidence="9">
    <location>
        <begin position="278"/>
        <end position="296"/>
    </location>
</feature>
<feature type="domain" description="Phorbol-ester/DAG-type" evidence="10">
    <location>
        <begin position="344"/>
        <end position="393"/>
    </location>
</feature>
<dbReference type="GO" id="GO:0030154">
    <property type="term" value="P:cell differentiation"/>
    <property type="evidence" value="ECO:0007669"/>
    <property type="project" value="UniProtKB-KW"/>
</dbReference>
<dbReference type="InterPro" id="IPR046349">
    <property type="entry name" value="C1-like_sf"/>
</dbReference>
<keyword evidence="8" id="KW-0175">Coiled coil</keyword>
<dbReference type="VEuPathDB" id="VectorBase:LOC119179719"/>
<keyword evidence="4" id="KW-0863">Zinc-finger</keyword>
<dbReference type="PROSITE" id="PS50238">
    <property type="entry name" value="RHOGAP"/>
    <property type="match status" value="1"/>
</dbReference>
<evidence type="ECO:0000256" key="8">
    <source>
        <dbReference type="SAM" id="Coils"/>
    </source>
</evidence>
<keyword evidence="5" id="KW-0221">Differentiation</keyword>
<feature type="compositionally biased region" description="Low complexity" evidence="9">
    <location>
        <begin position="318"/>
        <end position="334"/>
    </location>
</feature>
<dbReference type="Gene3D" id="3.30.60.20">
    <property type="match status" value="1"/>
</dbReference>
<comment type="caution">
    <text evidence="12">The sequence shown here is derived from an EMBL/GenBank/DDBJ whole genome shotgun (WGS) entry which is preliminary data.</text>
</comment>
<dbReference type="PANTHER" id="PTHR46199:SF3">
    <property type="entry name" value="RAC GTPASE-ACTIVATING PROTEIN 1"/>
    <property type="match status" value="1"/>
</dbReference>
<dbReference type="PROSITE" id="PS50081">
    <property type="entry name" value="ZF_DAG_PE_2"/>
    <property type="match status" value="1"/>
</dbReference>
<sequence>MQRVLQATTGAIRLFQFLSSFKYRFTLVRSFEELFSADKRVLDPSVLRGMIMAASGSRLALVAQFDDFSRRHSMLMDTAAEELILEFVRNQEACRKQWHAAVLENAELKKQVASLTQTNVELQRKLAHTEEVLCKELLRRERCEEEIRQKQSQFEQVRDLLANNEICEETAQKLSIIMPADDGSQVHTVRMSIIDSVGSVISPSEDDLYASEDSASCFGTPGFQVKRRHDFFDDLSPFGKRSKTNDEGDQTRANGLHTTATITDDQDLEATAQAVARPPTPFAPNVPAPPPLPPTPASSTPRMTPKYSSGSAPSTPVAQRRGNAAASAAMPRRSNSAEKLLSRQHAFCPKTAIKAETCGPCGKRIKFYKTVFKCSRCNAVCHRECKTQVPLPCIPNTPKRSGVGSHRGTLISDHAPSTAPMVPALVVHCIQEVERRGLGCVGIYRVSGSEREVREIRERFLQGKGVPNLSKADIYAVCGVLKAFLLSLRESLVTKSLWHAFVSATEYEHEDRVWAMWQAVMQLPPANRDTLAALVLHLQMVAAHPEAKMPLSNLARVFAPTVVGCSVNDTASVPNLFLEMEQQNKVMETLLSLPADYWNQLLDV</sequence>
<gene>
    <name evidence="12" type="ORF">HPB51_018408</name>
</gene>
<dbReference type="GO" id="GO:0051233">
    <property type="term" value="C:spindle midzone"/>
    <property type="evidence" value="ECO:0007669"/>
    <property type="project" value="TreeGrafter"/>
</dbReference>
<dbReference type="Pfam" id="PF00620">
    <property type="entry name" value="RhoGAP"/>
    <property type="match status" value="1"/>
</dbReference>
<proteinExistence type="predicted"/>
<dbReference type="InterPro" id="IPR008936">
    <property type="entry name" value="Rho_GTPase_activation_prot"/>
</dbReference>
<dbReference type="GO" id="GO:0000281">
    <property type="term" value="P:mitotic cytokinesis"/>
    <property type="evidence" value="ECO:0007669"/>
    <property type="project" value="TreeGrafter"/>
</dbReference>
<feature type="region of interest" description="Disordered" evidence="9">
    <location>
        <begin position="277"/>
        <end position="338"/>
    </location>
</feature>
<evidence type="ECO:0000313" key="13">
    <source>
        <dbReference type="Proteomes" id="UP000821866"/>
    </source>
</evidence>
<keyword evidence="1" id="KW-0343">GTPase activation</keyword>
<dbReference type="SUPFAM" id="SSF48350">
    <property type="entry name" value="GTPase activation domain, GAP"/>
    <property type="match status" value="1"/>
</dbReference>
<dbReference type="AlphaFoldDB" id="A0A9J6EUY7"/>
<evidence type="ECO:0000313" key="12">
    <source>
        <dbReference type="EMBL" id="KAH8037920.1"/>
    </source>
</evidence>
<dbReference type="SUPFAM" id="SSF57889">
    <property type="entry name" value="Cysteine-rich domain"/>
    <property type="match status" value="1"/>
</dbReference>
<dbReference type="GO" id="GO:0005634">
    <property type="term" value="C:nucleus"/>
    <property type="evidence" value="ECO:0007669"/>
    <property type="project" value="TreeGrafter"/>
</dbReference>
<feature type="coiled-coil region" evidence="8">
    <location>
        <begin position="105"/>
        <end position="160"/>
    </location>
</feature>
<keyword evidence="13" id="KW-1185">Reference proteome</keyword>
<evidence type="ECO:0000256" key="9">
    <source>
        <dbReference type="SAM" id="MobiDB-lite"/>
    </source>
</evidence>
<dbReference type="GO" id="GO:0005096">
    <property type="term" value="F:GTPase activator activity"/>
    <property type="evidence" value="ECO:0007669"/>
    <property type="project" value="UniProtKB-KW"/>
</dbReference>
<dbReference type="GO" id="GO:0030496">
    <property type="term" value="C:midbody"/>
    <property type="evidence" value="ECO:0007669"/>
    <property type="project" value="TreeGrafter"/>
</dbReference>
<dbReference type="SMART" id="SM00324">
    <property type="entry name" value="RhoGAP"/>
    <property type="match status" value="1"/>
</dbReference>
<evidence type="ECO:0000256" key="3">
    <source>
        <dbReference type="ARBA" id="ARBA00022723"/>
    </source>
</evidence>
<keyword evidence="2" id="KW-0217">Developmental protein</keyword>
<name>A0A9J6EUY7_RHIMP</name>
<dbReference type="GO" id="GO:0051256">
    <property type="term" value="P:mitotic spindle midzone assembly"/>
    <property type="evidence" value="ECO:0007669"/>
    <property type="project" value="TreeGrafter"/>
</dbReference>
<evidence type="ECO:0000256" key="7">
    <source>
        <dbReference type="ARBA" id="ARBA00022871"/>
    </source>
</evidence>
<dbReference type="GO" id="GO:0007266">
    <property type="term" value="P:Rho protein signal transduction"/>
    <property type="evidence" value="ECO:0007669"/>
    <property type="project" value="TreeGrafter"/>
</dbReference>
<protein>
    <submittedName>
        <fullName evidence="12">Uncharacterized protein</fullName>
    </submittedName>
</protein>
<evidence type="ECO:0000256" key="5">
    <source>
        <dbReference type="ARBA" id="ARBA00022782"/>
    </source>
</evidence>
<dbReference type="Gene3D" id="1.10.555.10">
    <property type="entry name" value="Rho GTPase activation protein"/>
    <property type="match status" value="1"/>
</dbReference>
<keyword evidence="7" id="KW-0744">Spermatogenesis</keyword>
<dbReference type="GO" id="GO:0097149">
    <property type="term" value="C:centralspindlin complex"/>
    <property type="evidence" value="ECO:0007669"/>
    <property type="project" value="TreeGrafter"/>
</dbReference>
<dbReference type="InterPro" id="IPR000198">
    <property type="entry name" value="RhoGAP_dom"/>
</dbReference>
<dbReference type="PROSITE" id="PS00479">
    <property type="entry name" value="ZF_DAG_PE_1"/>
    <property type="match status" value="1"/>
</dbReference>
<evidence type="ECO:0000256" key="4">
    <source>
        <dbReference type="ARBA" id="ARBA00022771"/>
    </source>
</evidence>
<feature type="domain" description="Rho-GAP" evidence="11">
    <location>
        <begin position="409"/>
        <end position="598"/>
    </location>
</feature>